<feature type="compositionally biased region" description="Basic and acidic residues" evidence="1">
    <location>
        <begin position="231"/>
        <end position="247"/>
    </location>
</feature>
<dbReference type="PANTHER" id="PTHR40622">
    <property type="match status" value="1"/>
</dbReference>
<gene>
    <name evidence="4" type="ORF">BJ508DRAFT_414446</name>
</gene>
<dbReference type="EMBL" id="ML119675">
    <property type="protein sequence ID" value="RPA81971.1"/>
    <property type="molecule type" value="Genomic_DNA"/>
</dbReference>
<dbReference type="Proteomes" id="UP000275078">
    <property type="component" value="Unassembled WGS sequence"/>
</dbReference>
<name>A0A3N4ICN2_ASCIM</name>
<feature type="chain" id="PRO_5018276572" evidence="3">
    <location>
        <begin position="21"/>
        <end position="355"/>
    </location>
</feature>
<feature type="region of interest" description="Disordered" evidence="1">
    <location>
        <begin position="227"/>
        <end position="247"/>
    </location>
</feature>
<keyword evidence="2" id="KW-1133">Transmembrane helix</keyword>
<feature type="signal peptide" evidence="3">
    <location>
        <begin position="1"/>
        <end position="20"/>
    </location>
</feature>
<dbReference type="AlphaFoldDB" id="A0A3N4ICN2"/>
<keyword evidence="5" id="KW-1185">Reference proteome</keyword>
<dbReference type="PANTHER" id="PTHR40622:SF1">
    <property type="match status" value="1"/>
</dbReference>
<keyword evidence="2" id="KW-0812">Transmembrane</keyword>
<keyword evidence="2" id="KW-0472">Membrane</keyword>
<evidence type="ECO:0000256" key="2">
    <source>
        <dbReference type="SAM" id="Phobius"/>
    </source>
</evidence>
<keyword evidence="3" id="KW-0732">Signal</keyword>
<accession>A0A3N4ICN2</accession>
<reference evidence="4 5" key="1">
    <citation type="journal article" date="2018" name="Nat. Ecol. Evol.">
        <title>Pezizomycetes genomes reveal the molecular basis of ectomycorrhizal truffle lifestyle.</title>
        <authorList>
            <person name="Murat C."/>
            <person name="Payen T."/>
            <person name="Noel B."/>
            <person name="Kuo A."/>
            <person name="Morin E."/>
            <person name="Chen J."/>
            <person name="Kohler A."/>
            <person name="Krizsan K."/>
            <person name="Balestrini R."/>
            <person name="Da Silva C."/>
            <person name="Montanini B."/>
            <person name="Hainaut M."/>
            <person name="Levati E."/>
            <person name="Barry K.W."/>
            <person name="Belfiori B."/>
            <person name="Cichocki N."/>
            <person name="Clum A."/>
            <person name="Dockter R.B."/>
            <person name="Fauchery L."/>
            <person name="Guy J."/>
            <person name="Iotti M."/>
            <person name="Le Tacon F."/>
            <person name="Lindquist E.A."/>
            <person name="Lipzen A."/>
            <person name="Malagnac F."/>
            <person name="Mello A."/>
            <person name="Molinier V."/>
            <person name="Miyauchi S."/>
            <person name="Poulain J."/>
            <person name="Riccioni C."/>
            <person name="Rubini A."/>
            <person name="Sitrit Y."/>
            <person name="Splivallo R."/>
            <person name="Traeger S."/>
            <person name="Wang M."/>
            <person name="Zifcakova L."/>
            <person name="Wipf D."/>
            <person name="Zambonelli A."/>
            <person name="Paolocci F."/>
            <person name="Nowrousian M."/>
            <person name="Ottonello S."/>
            <person name="Baldrian P."/>
            <person name="Spatafora J.W."/>
            <person name="Henrissat B."/>
            <person name="Nagy L.G."/>
            <person name="Aury J.M."/>
            <person name="Wincker P."/>
            <person name="Grigoriev I.V."/>
            <person name="Bonfante P."/>
            <person name="Martin F.M."/>
        </authorList>
    </citation>
    <scope>NUCLEOTIDE SEQUENCE [LARGE SCALE GENOMIC DNA]</scope>
    <source>
        <strain evidence="4 5">RN42</strain>
    </source>
</reference>
<feature type="transmembrane region" description="Helical" evidence="2">
    <location>
        <begin position="274"/>
        <end position="307"/>
    </location>
</feature>
<protein>
    <submittedName>
        <fullName evidence="4">Uncharacterized protein</fullName>
    </submittedName>
</protein>
<evidence type="ECO:0000313" key="5">
    <source>
        <dbReference type="Proteomes" id="UP000275078"/>
    </source>
</evidence>
<sequence length="355" mass="39410">MKVTGLSALALPLFASLSSAFLVVDNIHHSEPAVWNYNEQQIRLVCQGCPWDGEGELSDLIFTVKARNNHLSVNDVALNGRLPEINSALVKQVRHGSRGEGKDVPVEFGVDYRSIAHAADKPIFVNDAVVTIKSVDGKTVDLQPLEIIHHIDGVHQNNISILRAFAAHRIACNTAACKAKQLANNGVKSFRFRITVIKTKMMDKFRKLKAGCHGGNVEAVRVAHGHPHGRPHPDMMHHGRPAHHGEHSKYRNGQHAGRVHHHRQSYGIFESIAIVLYPIFFGVAAGIFTSLLIVLTYKTIFAVVSLFKRCRTERVEEVEDVEAHGLLADEKIPYEDEPPMYQEDAIVVVVPAEKE</sequence>
<evidence type="ECO:0000313" key="4">
    <source>
        <dbReference type="EMBL" id="RPA81971.1"/>
    </source>
</evidence>
<evidence type="ECO:0000256" key="1">
    <source>
        <dbReference type="SAM" id="MobiDB-lite"/>
    </source>
</evidence>
<organism evidence="4 5">
    <name type="scientific">Ascobolus immersus RN42</name>
    <dbReference type="NCBI Taxonomy" id="1160509"/>
    <lineage>
        <taxon>Eukaryota</taxon>
        <taxon>Fungi</taxon>
        <taxon>Dikarya</taxon>
        <taxon>Ascomycota</taxon>
        <taxon>Pezizomycotina</taxon>
        <taxon>Pezizomycetes</taxon>
        <taxon>Pezizales</taxon>
        <taxon>Ascobolaceae</taxon>
        <taxon>Ascobolus</taxon>
    </lineage>
</organism>
<evidence type="ECO:0000256" key="3">
    <source>
        <dbReference type="SAM" id="SignalP"/>
    </source>
</evidence>
<proteinExistence type="predicted"/>